<dbReference type="AlphaFoldDB" id="A0A1F7S1B1"/>
<evidence type="ECO:0000313" key="3">
    <source>
        <dbReference type="Proteomes" id="UP000179266"/>
    </source>
</evidence>
<accession>A0A1F7S1B1</accession>
<dbReference type="PANTHER" id="PTHR39664:SF2">
    <property type="entry name" value="NUCLEIC ACID-BINDING PROTEIN, CONTAINING PIN DOMAIN-RELATED"/>
    <property type="match status" value="1"/>
</dbReference>
<dbReference type="PANTHER" id="PTHR39664">
    <property type="match status" value="1"/>
</dbReference>
<dbReference type="InterPro" id="IPR002716">
    <property type="entry name" value="PIN_dom"/>
</dbReference>
<comment type="caution">
    <text evidence="2">The sequence shown here is derived from an EMBL/GenBank/DDBJ whole genome shotgun (WGS) entry which is preliminary data.</text>
</comment>
<dbReference type="Pfam" id="PF01850">
    <property type="entry name" value="PIN"/>
    <property type="match status" value="1"/>
</dbReference>
<dbReference type="Gene3D" id="3.40.50.1010">
    <property type="entry name" value="5'-nuclease"/>
    <property type="match status" value="1"/>
</dbReference>
<protein>
    <recommendedName>
        <fullName evidence="1">PIN domain-containing protein</fullName>
    </recommendedName>
</protein>
<dbReference type="EMBL" id="MGDD01000066">
    <property type="protein sequence ID" value="OGL47602.1"/>
    <property type="molecule type" value="Genomic_DNA"/>
</dbReference>
<dbReference type="InterPro" id="IPR029060">
    <property type="entry name" value="PIN-like_dom_sf"/>
</dbReference>
<dbReference type="SUPFAM" id="SSF88723">
    <property type="entry name" value="PIN domain-like"/>
    <property type="match status" value="1"/>
</dbReference>
<feature type="domain" description="PIN" evidence="1">
    <location>
        <begin position="4"/>
        <end position="116"/>
    </location>
</feature>
<sequence>MIGIDTNILVRFLTNDDPEQAQKVGVLLDNNDIFVPNTVLLETEWMLRYAYKITKIKILNSFNLLLGLPGLTVEDLDQVTIALSWYEKGLDFADAMHLATSQKYNQFATFDKELRKKVSDISSIEIFEPPHLL</sequence>
<reference evidence="2 3" key="1">
    <citation type="journal article" date="2016" name="Nat. Commun.">
        <title>Thousands of microbial genomes shed light on interconnected biogeochemical processes in an aquifer system.</title>
        <authorList>
            <person name="Anantharaman K."/>
            <person name="Brown C.T."/>
            <person name="Hug L.A."/>
            <person name="Sharon I."/>
            <person name="Castelle C.J."/>
            <person name="Probst A.J."/>
            <person name="Thomas B.C."/>
            <person name="Singh A."/>
            <person name="Wilkins M.J."/>
            <person name="Karaoz U."/>
            <person name="Brodie E.L."/>
            <person name="Williams K.H."/>
            <person name="Hubbard S.S."/>
            <person name="Banfield J.F."/>
        </authorList>
    </citation>
    <scope>NUCLEOTIDE SEQUENCE [LARGE SCALE GENOMIC DNA]</scope>
</reference>
<proteinExistence type="predicted"/>
<dbReference type="Proteomes" id="UP000179266">
    <property type="component" value="Unassembled WGS sequence"/>
</dbReference>
<name>A0A1F7S1B1_9BACT</name>
<evidence type="ECO:0000259" key="1">
    <source>
        <dbReference type="Pfam" id="PF01850"/>
    </source>
</evidence>
<gene>
    <name evidence="2" type="ORF">A2161_15430</name>
</gene>
<dbReference type="CDD" id="cd18683">
    <property type="entry name" value="PIN_VapC-like"/>
    <property type="match status" value="1"/>
</dbReference>
<organism evidence="2 3">
    <name type="scientific">Candidatus Schekmanbacteria bacterium RBG_13_48_7</name>
    <dbReference type="NCBI Taxonomy" id="1817878"/>
    <lineage>
        <taxon>Bacteria</taxon>
        <taxon>Candidatus Schekmaniibacteriota</taxon>
    </lineage>
</organism>
<evidence type="ECO:0000313" key="2">
    <source>
        <dbReference type="EMBL" id="OGL47602.1"/>
    </source>
</evidence>